<proteinExistence type="predicted"/>
<name>A0A397SRN7_9GLOM</name>
<gene>
    <name evidence="1" type="ORF">C1645_826012</name>
</gene>
<dbReference type="EMBL" id="QKYT01000253">
    <property type="protein sequence ID" value="RIA88658.1"/>
    <property type="molecule type" value="Genomic_DNA"/>
</dbReference>
<comment type="caution">
    <text evidence="1">The sequence shown here is derived from an EMBL/GenBank/DDBJ whole genome shotgun (WGS) entry which is preliminary data.</text>
</comment>
<organism evidence="1 2">
    <name type="scientific">Glomus cerebriforme</name>
    <dbReference type="NCBI Taxonomy" id="658196"/>
    <lineage>
        <taxon>Eukaryota</taxon>
        <taxon>Fungi</taxon>
        <taxon>Fungi incertae sedis</taxon>
        <taxon>Mucoromycota</taxon>
        <taxon>Glomeromycotina</taxon>
        <taxon>Glomeromycetes</taxon>
        <taxon>Glomerales</taxon>
        <taxon>Glomeraceae</taxon>
        <taxon>Glomus</taxon>
    </lineage>
</organism>
<sequence length="163" mass="18389">MIRITLMRKYSFKPKSISDSASSKLNKGSIILNMRINSDFIIESANPQNQVQSSILDNKVTIKVVNDVIGPYLSLIQTATNLITNIIETSSPIKEKFMELTEGYDKAMNDLHFTIAFANDEQRRIDEEVLANLNNMVKMINVNELLNMTYIDGDHFGVISKAT</sequence>
<accession>A0A397SRN7</accession>
<dbReference type="Proteomes" id="UP000265703">
    <property type="component" value="Unassembled WGS sequence"/>
</dbReference>
<reference evidence="1 2" key="1">
    <citation type="submission" date="2018-06" db="EMBL/GenBank/DDBJ databases">
        <title>Comparative genomics reveals the genomic features of Rhizophagus irregularis, R. cerebriforme, R. diaphanum and Gigaspora rosea, and their symbiotic lifestyle signature.</title>
        <authorList>
            <person name="Morin E."/>
            <person name="San Clemente H."/>
            <person name="Chen E.C.H."/>
            <person name="De La Providencia I."/>
            <person name="Hainaut M."/>
            <person name="Kuo A."/>
            <person name="Kohler A."/>
            <person name="Murat C."/>
            <person name="Tang N."/>
            <person name="Roy S."/>
            <person name="Loubradou J."/>
            <person name="Henrissat B."/>
            <person name="Grigoriev I.V."/>
            <person name="Corradi N."/>
            <person name="Roux C."/>
            <person name="Martin F.M."/>
        </authorList>
    </citation>
    <scope>NUCLEOTIDE SEQUENCE [LARGE SCALE GENOMIC DNA]</scope>
    <source>
        <strain evidence="1 2">DAOM 227022</strain>
    </source>
</reference>
<dbReference type="AlphaFoldDB" id="A0A397SRN7"/>
<dbReference type="OrthoDB" id="2314769at2759"/>
<protein>
    <submittedName>
        <fullName evidence="1">Uncharacterized protein</fullName>
    </submittedName>
</protein>
<evidence type="ECO:0000313" key="1">
    <source>
        <dbReference type="EMBL" id="RIA88658.1"/>
    </source>
</evidence>
<evidence type="ECO:0000313" key="2">
    <source>
        <dbReference type="Proteomes" id="UP000265703"/>
    </source>
</evidence>
<keyword evidence="2" id="KW-1185">Reference proteome</keyword>